<protein>
    <recommendedName>
        <fullName evidence="3">DUF3253 domain-containing protein</fullName>
    </recommendedName>
</protein>
<gene>
    <name evidence="1" type="ORF">Aam_041_010</name>
</gene>
<comment type="caution">
    <text evidence="1">The sequence shown here is derived from an EMBL/GenBank/DDBJ whole genome shotgun (WGS) entry which is preliminary data.</text>
</comment>
<proteinExistence type="predicted"/>
<dbReference type="Pfam" id="PF11625">
    <property type="entry name" value="DUF3253"/>
    <property type="match status" value="1"/>
</dbReference>
<name>A0A0D6PGB5_9PROT</name>
<reference evidence="1 2" key="1">
    <citation type="submission" date="2012-11" db="EMBL/GenBank/DDBJ databases">
        <title>Whole genome sequence of Acidocella aminolytica 101 = DSM 11237.</title>
        <authorList>
            <person name="Azuma Y."/>
            <person name="Higashiura N."/>
            <person name="Hirakawa H."/>
            <person name="Matsushita K."/>
        </authorList>
    </citation>
    <scope>NUCLEOTIDE SEQUENCE [LARGE SCALE GENOMIC DNA]</scope>
    <source>
        <strain evidence="2">101 / DSM 11237</strain>
    </source>
</reference>
<dbReference type="InterPro" id="IPR036390">
    <property type="entry name" value="WH_DNA-bd_sf"/>
</dbReference>
<sequence>MTADPAEQAILDTLAIRGPQKSICPTEAALALAGNPPDESWRRSLAPIKLAAQRLARAGQIEILRKGKPIDPETLHGVIRLRLKSQES</sequence>
<accession>A0A0D6PGB5</accession>
<dbReference type="InterPro" id="IPR021660">
    <property type="entry name" value="DUF3253"/>
</dbReference>
<keyword evidence="2" id="KW-1185">Reference proteome</keyword>
<evidence type="ECO:0008006" key="3">
    <source>
        <dbReference type="Google" id="ProtNLM"/>
    </source>
</evidence>
<dbReference type="AlphaFoldDB" id="A0A0D6PGB5"/>
<organism evidence="1 2">
    <name type="scientific">Acidocella aminolytica 101 = DSM 11237</name>
    <dbReference type="NCBI Taxonomy" id="1120923"/>
    <lineage>
        <taxon>Bacteria</taxon>
        <taxon>Pseudomonadati</taxon>
        <taxon>Pseudomonadota</taxon>
        <taxon>Alphaproteobacteria</taxon>
        <taxon>Acetobacterales</taxon>
        <taxon>Acidocellaceae</taxon>
        <taxon>Acidocella</taxon>
    </lineage>
</organism>
<dbReference type="STRING" id="1120923.SAMN02746095_01589"/>
<dbReference type="SUPFAM" id="SSF46785">
    <property type="entry name" value="Winged helix' DNA-binding domain"/>
    <property type="match status" value="1"/>
</dbReference>
<dbReference type="Proteomes" id="UP000032668">
    <property type="component" value="Unassembled WGS sequence"/>
</dbReference>
<dbReference type="OrthoDB" id="7631458at2"/>
<evidence type="ECO:0000313" key="2">
    <source>
        <dbReference type="Proteomes" id="UP000032668"/>
    </source>
</evidence>
<dbReference type="Gene3D" id="1.10.10.10">
    <property type="entry name" value="Winged helix-like DNA-binding domain superfamily/Winged helix DNA-binding domain"/>
    <property type="match status" value="1"/>
</dbReference>
<dbReference type="InterPro" id="IPR036388">
    <property type="entry name" value="WH-like_DNA-bd_sf"/>
</dbReference>
<evidence type="ECO:0000313" key="1">
    <source>
        <dbReference type="EMBL" id="GAN80243.1"/>
    </source>
</evidence>
<dbReference type="RefSeq" id="WP_048878671.1">
    <property type="nucleotide sequence ID" value="NZ_BANC01000041.1"/>
</dbReference>
<dbReference type="EMBL" id="BANC01000041">
    <property type="protein sequence ID" value="GAN80243.1"/>
    <property type="molecule type" value="Genomic_DNA"/>
</dbReference>